<accession>A0ABQ7M438</accession>
<comment type="caution">
    <text evidence="2">The sequence shown here is derived from an EMBL/GenBank/DDBJ whole genome shotgun (WGS) entry which is preliminary data.</text>
</comment>
<organism evidence="2 3">
    <name type="scientific">Brassica rapa subsp. trilocularis</name>
    <dbReference type="NCBI Taxonomy" id="1813537"/>
    <lineage>
        <taxon>Eukaryota</taxon>
        <taxon>Viridiplantae</taxon>
        <taxon>Streptophyta</taxon>
        <taxon>Embryophyta</taxon>
        <taxon>Tracheophyta</taxon>
        <taxon>Spermatophyta</taxon>
        <taxon>Magnoliopsida</taxon>
        <taxon>eudicotyledons</taxon>
        <taxon>Gunneridae</taxon>
        <taxon>Pentapetalae</taxon>
        <taxon>rosids</taxon>
        <taxon>malvids</taxon>
        <taxon>Brassicales</taxon>
        <taxon>Brassicaceae</taxon>
        <taxon>Brassiceae</taxon>
        <taxon>Brassica</taxon>
    </lineage>
</organism>
<evidence type="ECO:0000313" key="2">
    <source>
        <dbReference type="EMBL" id="KAG5393549.1"/>
    </source>
</evidence>
<dbReference type="Gene3D" id="3.30.40.10">
    <property type="entry name" value="Zinc/RING finger domain, C3HC4 (zinc finger)"/>
    <property type="match status" value="1"/>
</dbReference>
<dbReference type="SUPFAM" id="SSF57850">
    <property type="entry name" value="RING/U-box"/>
    <property type="match status" value="1"/>
</dbReference>
<dbReference type="EMBL" id="JADBGQ010000006">
    <property type="protein sequence ID" value="KAG5393549.1"/>
    <property type="molecule type" value="Genomic_DNA"/>
</dbReference>
<proteinExistence type="predicted"/>
<dbReference type="InterPro" id="IPR044713">
    <property type="entry name" value="DNJA1/2-like"/>
</dbReference>
<keyword evidence="3" id="KW-1185">Reference proteome</keyword>
<feature type="region of interest" description="Disordered" evidence="1">
    <location>
        <begin position="1"/>
        <end position="25"/>
    </location>
</feature>
<dbReference type="Proteomes" id="UP000823674">
    <property type="component" value="Chromosome A06"/>
</dbReference>
<name>A0ABQ7M438_BRACM</name>
<reference evidence="2 3" key="1">
    <citation type="submission" date="2021-03" db="EMBL/GenBank/DDBJ databases">
        <authorList>
            <person name="King G.J."/>
            <person name="Bancroft I."/>
            <person name="Baten A."/>
            <person name="Bloomfield J."/>
            <person name="Borpatragohain P."/>
            <person name="He Z."/>
            <person name="Irish N."/>
            <person name="Irwin J."/>
            <person name="Liu K."/>
            <person name="Mauleon R.P."/>
            <person name="Moore J."/>
            <person name="Morris R."/>
            <person name="Ostergaard L."/>
            <person name="Wang B."/>
            <person name="Wells R."/>
        </authorList>
    </citation>
    <scope>NUCLEOTIDE SEQUENCE [LARGE SCALE GENOMIC DNA]</scope>
    <source>
        <strain evidence="2">R-o-18</strain>
        <tissue evidence="2">Leaf</tissue>
    </source>
</reference>
<protein>
    <submittedName>
        <fullName evidence="2">Uncharacterized protein</fullName>
    </submittedName>
</protein>
<gene>
    <name evidence="2" type="primary">A06g505920.1_BraROA</name>
    <name evidence="2" type="ORF">IGI04_023512</name>
</gene>
<dbReference type="PANTHER" id="PTHR43888">
    <property type="entry name" value="DNAJ-LIKE-2, ISOFORM A-RELATED"/>
    <property type="match status" value="1"/>
</dbReference>
<feature type="compositionally biased region" description="Basic residues" evidence="1">
    <location>
        <begin position="1"/>
        <end position="17"/>
    </location>
</feature>
<dbReference type="SUPFAM" id="SSF49493">
    <property type="entry name" value="HSP40/DnaJ peptide-binding domain"/>
    <property type="match status" value="1"/>
</dbReference>
<sequence>MRKRSARKRRAMTRQGHHWCPMPDPREEIGGEEVDVGTLGLGFVGAGFAGIREIGVGVRTAEGESAIEHRRRSFGCSTGETINDWDRCPQCKGEKVVSEKKVLEVAVEKGMQHGQKVTFRGQADEAPDTVTGDIVSTYLLTAVAFSLLMTSADVKRSHLASLQLHLAISYNQHKFYLNRVIKIPRSSLCLLQVKGRAFCFCLLMDEELADTMNLDLNLGPGPESDLQPSLNETVNLADWSNYPSERSLEAVTRIRTRHRTRFRQLNLPIPILSETHMSIELNQFMGSLVTGAALQTGEGSERGNEDLKMCENGDGVIEDGVSEKKADVEKSSGSDGNFFDCNICLDLSKEPVLTCCGHL</sequence>
<dbReference type="InterPro" id="IPR008971">
    <property type="entry name" value="HSP40/DnaJ_pept-bd"/>
</dbReference>
<dbReference type="Gene3D" id="2.60.260.20">
    <property type="entry name" value="Urease metallochaperone UreE, N-terminal domain"/>
    <property type="match status" value="1"/>
</dbReference>
<dbReference type="InterPro" id="IPR013083">
    <property type="entry name" value="Znf_RING/FYVE/PHD"/>
</dbReference>
<evidence type="ECO:0000256" key="1">
    <source>
        <dbReference type="SAM" id="MobiDB-lite"/>
    </source>
</evidence>
<evidence type="ECO:0000313" key="3">
    <source>
        <dbReference type="Proteomes" id="UP000823674"/>
    </source>
</evidence>